<evidence type="ECO:0000256" key="1">
    <source>
        <dbReference type="SAM" id="MobiDB-lite"/>
    </source>
</evidence>
<keyword evidence="3" id="KW-1185">Reference proteome</keyword>
<reference evidence="2" key="1">
    <citation type="submission" date="2022-12" db="EMBL/GenBank/DDBJ databases">
        <authorList>
            <person name="Brejova B."/>
        </authorList>
    </citation>
    <scope>NUCLEOTIDE SEQUENCE</scope>
</reference>
<evidence type="ECO:0000313" key="3">
    <source>
        <dbReference type="Proteomes" id="UP001152885"/>
    </source>
</evidence>
<organism evidence="2 3">
    <name type="scientific">Candida verbasci</name>
    <dbReference type="NCBI Taxonomy" id="1227364"/>
    <lineage>
        <taxon>Eukaryota</taxon>
        <taxon>Fungi</taxon>
        <taxon>Dikarya</taxon>
        <taxon>Ascomycota</taxon>
        <taxon>Saccharomycotina</taxon>
        <taxon>Pichiomycetes</taxon>
        <taxon>Debaryomycetaceae</taxon>
        <taxon>Candida/Lodderomyces clade</taxon>
        <taxon>Candida</taxon>
    </lineage>
</organism>
<dbReference type="Proteomes" id="UP001152885">
    <property type="component" value="Unassembled WGS sequence"/>
</dbReference>
<gene>
    <name evidence="2" type="ORF">CANVERA_P3533</name>
</gene>
<sequence>MFKRSLHKSTRLLRQIKTKEDIDKLLNNPTWSVKELSSSKQNSNSEITHKTVAKMIKLSGFNDEVTPELTKSLNLQMNFIEKLYDGEEEEVHKHSNNDSIFRLIASDHIPDKPLTLKQLQEEIKNLKPSKEKGEIRDDKNTP</sequence>
<dbReference type="AlphaFoldDB" id="A0A9W4U092"/>
<feature type="region of interest" description="Disordered" evidence="1">
    <location>
        <begin position="122"/>
        <end position="142"/>
    </location>
</feature>
<protein>
    <recommendedName>
        <fullName evidence="4">Glu-AdT subunit F</fullName>
    </recommendedName>
</protein>
<proteinExistence type="predicted"/>
<dbReference type="Pfam" id="PF20977">
    <property type="entry name" value="GatF"/>
    <property type="match status" value="1"/>
</dbReference>
<comment type="caution">
    <text evidence="2">The sequence shown here is derived from an EMBL/GenBank/DDBJ whole genome shotgun (WGS) entry which is preliminary data.</text>
</comment>
<evidence type="ECO:0008006" key="4">
    <source>
        <dbReference type="Google" id="ProtNLM"/>
    </source>
</evidence>
<name>A0A9W4U092_9ASCO</name>
<dbReference type="EMBL" id="CANTUO010000003">
    <property type="protein sequence ID" value="CAI5759024.1"/>
    <property type="molecule type" value="Genomic_DNA"/>
</dbReference>
<dbReference type="OrthoDB" id="4024285at2759"/>
<evidence type="ECO:0000313" key="2">
    <source>
        <dbReference type="EMBL" id="CAI5759024.1"/>
    </source>
</evidence>
<accession>A0A9W4U092</accession>